<accession>B5M6D1</accession>
<evidence type="ECO:0000313" key="1">
    <source>
        <dbReference type="EMBL" id="ACH48185.1"/>
    </source>
</evidence>
<name>B5M6D1_CYRSC</name>
<dbReference type="AlphaFoldDB" id="B5M6D1"/>
<organism evidence="1">
    <name type="scientific">Cyriopagopus schmidti</name>
    <name type="common">Chinese bird spider</name>
    <name type="synonym">Haplopelma schmidti</name>
    <dbReference type="NCBI Taxonomy" id="29017"/>
    <lineage>
        <taxon>Eukaryota</taxon>
        <taxon>Metazoa</taxon>
        <taxon>Ecdysozoa</taxon>
        <taxon>Arthropoda</taxon>
        <taxon>Chelicerata</taxon>
        <taxon>Arachnida</taxon>
        <taxon>Araneae</taxon>
        <taxon>Mygalomorphae</taxon>
        <taxon>Avicularoidea</taxon>
        <taxon>Theraphosidae</taxon>
        <taxon>Cyriopagopus</taxon>
    </lineage>
</organism>
<protein>
    <submittedName>
        <fullName evidence="1">Uncharacterized protein</fullName>
    </submittedName>
</protein>
<sequence>MMITGCRTKFSRSVRCHREKTLESTALKGKRFIQHEEFKKLPRTGSNTCQHLSTWKVYTNLLSPRMPV</sequence>
<reference evidence="1" key="1">
    <citation type="submission" date="2008-07" db="EMBL/GenBank/DDBJ databases">
        <title>Venomics of the spider Ornithoctonus huwena based on transcriptomic versus proteomic analysis.</title>
        <authorList>
            <person name="Jiang L."/>
            <person name="Peng L."/>
            <person name="Liang S."/>
        </authorList>
    </citation>
    <scope>NUCLEOTIDE SEQUENCE</scope>
</reference>
<dbReference type="EMBL" id="EU979482">
    <property type="protein sequence ID" value="ACH48185.1"/>
    <property type="molecule type" value="mRNA"/>
</dbReference>
<proteinExistence type="evidence at transcript level"/>